<dbReference type="Gene3D" id="3.90.1150.10">
    <property type="entry name" value="Aspartate Aminotransferase, domain 1"/>
    <property type="match status" value="1"/>
</dbReference>
<name>A0A3A4R7Z9_9BACT</name>
<evidence type="ECO:0000313" key="8">
    <source>
        <dbReference type="EMBL" id="RJP58408.1"/>
    </source>
</evidence>
<dbReference type="InterPro" id="IPR015424">
    <property type="entry name" value="PyrdxlP-dep_Trfase"/>
</dbReference>
<dbReference type="InterPro" id="IPR050596">
    <property type="entry name" value="AspAT/PAT-like"/>
</dbReference>
<protein>
    <recommendedName>
        <fullName evidence="6">Aminotransferase</fullName>
        <ecNumber evidence="6">2.6.1.-</ecNumber>
    </recommendedName>
</protein>
<dbReference type="EMBL" id="QZJZ01000067">
    <property type="protein sequence ID" value="RJP58408.1"/>
    <property type="molecule type" value="Genomic_DNA"/>
</dbReference>
<dbReference type="PROSITE" id="PS00105">
    <property type="entry name" value="AA_TRANSFER_CLASS_1"/>
    <property type="match status" value="1"/>
</dbReference>
<dbReference type="GO" id="GO:0006520">
    <property type="term" value="P:amino acid metabolic process"/>
    <property type="evidence" value="ECO:0007669"/>
    <property type="project" value="InterPro"/>
</dbReference>
<dbReference type="Proteomes" id="UP000266426">
    <property type="component" value="Unassembled WGS sequence"/>
</dbReference>
<dbReference type="PANTHER" id="PTHR46383:SF3">
    <property type="entry name" value="ASPARTATE AMINOTRANSFERASE-RELATED"/>
    <property type="match status" value="1"/>
</dbReference>
<dbReference type="InterPro" id="IPR015421">
    <property type="entry name" value="PyrdxlP-dep_Trfase_major"/>
</dbReference>
<dbReference type="PANTHER" id="PTHR46383">
    <property type="entry name" value="ASPARTATE AMINOTRANSFERASE"/>
    <property type="match status" value="1"/>
</dbReference>
<evidence type="ECO:0000256" key="1">
    <source>
        <dbReference type="ARBA" id="ARBA00001933"/>
    </source>
</evidence>
<dbReference type="GO" id="GO:0030170">
    <property type="term" value="F:pyridoxal phosphate binding"/>
    <property type="evidence" value="ECO:0007669"/>
    <property type="project" value="InterPro"/>
</dbReference>
<dbReference type="InterPro" id="IPR004838">
    <property type="entry name" value="NHTrfase_class1_PyrdxlP-BS"/>
</dbReference>
<evidence type="ECO:0000256" key="6">
    <source>
        <dbReference type="RuleBase" id="RU000481"/>
    </source>
</evidence>
<accession>A0A3A4R7Z9</accession>
<dbReference type="FunFam" id="3.40.640.10:FF:000033">
    <property type="entry name" value="Aspartate aminotransferase"/>
    <property type="match status" value="1"/>
</dbReference>
<comment type="similarity">
    <text evidence="2 6">Belongs to the class-I pyridoxal-phosphate-dependent aminotransferase family.</text>
</comment>
<dbReference type="InterPro" id="IPR015422">
    <property type="entry name" value="PyrdxlP-dep_Trfase_small"/>
</dbReference>
<feature type="domain" description="Aminotransferase class I/classII large" evidence="7">
    <location>
        <begin position="28"/>
        <end position="378"/>
    </location>
</feature>
<reference evidence="8 9" key="1">
    <citation type="journal article" date="2017" name="ISME J.">
        <title>Energy and carbon metabolisms in a deep terrestrial subsurface fluid microbial community.</title>
        <authorList>
            <person name="Momper L."/>
            <person name="Jungbluth S.P."/>
            <person name="Lee M.D."/>
            <person name="Amend J.P."/>
        </authorList>
    </citation>
    <scope>NUCLEOTIDE SEQUENCE [LARGE SCALE GENOMIC DNA]</scope>
    <source>
        <strain evidence="8">SURF_26</strain>
    </source>
</reference>
<dbReference type="CDD" id="cd00609">
    <property type="entry name" value="AAT_like"/>
    <property type="match status" value="1"/>
</dbReference>
<proteinExistence type="inferred from homology"/>
<dbReference type="EC" id="2.6.1.-" evidence="6"/>
<evidence type="ECO:0000256" key="5">
    <source>
        <dbReference type="ARBA" id="ARBA00022898"/>
    </source>
</evidence>
<evidence type="ECO:0000313" key="9">
    <source>
        <dbReference type="Proteomes" id="UP000266426"/>
    </source>
</evidence>
<dbReference type="InterPro" id="IPR004839">
    <property type="entry name" value="Aminotransferase_I/II_large"/>
</dbReference>
<dbReference type="AlphaFoldDB" id="A0A3A4R7Z9"/>
<organism evidence="8 9">
    <name type="scientific">Candidatus Auribacter fodinae</name>
    <dbReference type="NCBI Taxonomy" id="2093366"/>
    <lineage>
        <taxon>Bacteria</taxon>
        <taxon>Pseudomonadati</taxon>
        <taxon>Candidatus Auribacterota</taxon>
        <taxon>Candidatus Auribacteria</taxon>
        <taxon>Candidatus Auribacterales</taxon>
        <taxon>Candidatus Auribacteraceae</taxon>
        <taxon>Candidatus Auribacter</taxon>
    </lineage>
</organism>
<evidence type="ECO:0000259" key="7">
    <source>
        <dbReference type="Pfam" id="PF00155"/>
    </source>
</evidence>
<evidence type="ECO:0000256" key="3">
    <source>
        <dbReference type="ARBA" id="ARBA00022576"/>
    </source>
</evidence>
<evidence type="ECO:0000256" key="4">
    <source>
        <dbReference type="ARBA" id="ARBA00022679"/>
    </source>
</evidence>
<keyword evidence="3 6" id="KW-0032">Aminotransferase</keyword>
<dbReference type="GO" id="GO:0008483">
    <property type="term" value="F:transaminase activity"/>
    <property type="evidence" value="ECO:0007669"/>
    <property type="project" value="UniProtKB-KW"/>
</dbReference>
<evidence type="ECO:0000256" key="2">
    <source>
        <dbReference type="ARBA" id="ARBA00007441"/>
    </source>
</evidence>
<comment type="cofactor">
    <cofactor evidence="1 6">
        <name>pyridoxal 5'-phosphate</name>
        <dbReference type="ChEBI" id="CHEBI:597326"/>
    </cofactor>
</comment>
<comment type="caution">
    <text evidence="8">The sequence shown here is derived from an EMBL/GenBank/DDBJ whole genome shotgun (WGS) entry which is preliminary data.</text>
</comment>
<dbReference type="SUPFAM" id="SSF53383">
    <property type="entry name" value="PLP-dependent transferases"/>
    <property type="match status" value="1"/>
</dbReference>
<dbReference type="Gene3D" id="3.40.640.10">
    <property type="entry name" value="Type I PLP-dependent aspartate aminotransferase-like (Major domain)"/>
    <property type="match status" value="1"/>
</dbReference>
<sequence length="395" mass="43700">MRDFVAEKVKNIPPSGIRAFFELVIGMKDVISLGVGEPDFHTPWHISEAAIYAIEKGATSYTSNLGLLELREMIALYLENHFKVTYNPKQEILITVGASEAMDLAFRAILNPGDEVIILEPSYVAYCPLVTLAGGVPVTVSTIRGTTFALDFDAIRAAITTKTKALFINYPSNPTGKSFSYEELDKLAHLAREHDLVVVSDEIYAELTYDYQHVSFSSLPGMHERTILISGFSKAFAMTGWRIGYAAAPHDIIEAMMKIHQYAILCAPIAGQIAAIEAIKCGDKEMRFMKKEYDRRRKVIVSGFNKMGLPCATPEGAFYVFPSIQRLPFKSEEFCRKLLTEENVATVPGTAFGSAGEGFIRCSYATGMDDIKEALRRIDSFLERHGLSCTEQAAG</sequence>
<keyword evidence="4 6" id="KW-0808">Transferase</keyword>
<dbReference type="Pfam" id="PF00155">
    <property type="entry name" value="Aminotran_1_2"/>
    <property type="match status" value="1"/>
</dbReference>
<keyword evidence="5" id="KW-0663">Pyridoxal phosphate</keyword>
<gene>
    <name evidence="8" type="ORF">C4541_08100</name>
</gene>